<organism evidence="1 2">
    <name type="scientific">Coemansia javaensis</name>
    <dbReference type="NCBI Taxonomy" id="2761396"/>
    <lineage>
        <taxon>Eukaryota</taxon>
        <taxon>Fungi</taxon>
        <taxon>Fungi incertae sedis</taxon>
        <taxon>Zoopagomycota</taxon>
        <taxon>Kickxellomycotina</taxon>
        <taxon>Kickxellomycetes</taxon>
        <taxon>Kickxellales</taxon>
        <taxon>Kickxellaceae</taxon>
        <taxon>Coemansia</taxon>
    </lineage>
</organism>
<name>A0A9W8LKB1_9FUNG</name>
<dbReference type="Proteomes" id="UP001140217">
    <property type="component" value="Unassembled WGS sequence"/>
</dbReference>
<proteinExistence type="predicted"/>
<accession>A0A9W8LKB1</accession>
<dbReference type="AlphaFoldDB" id="A0A9W8LKB1"/>
<evidence type="ECO:0000313" key="1">
    <source>
        <dbReference type="EMBL" id="KAJ2785238.1"/>
    </source>
</evidence>
<gene>
    <name evidence="1" type="ORF">H4R18_000689</name>
</gene>
<evidence type="ECO:0008006" key="3">
    <source>
        <dbReference type="Google" id="ProtNLM"/>
    </source>
</evidence>
<reference evidence="1" key="1">
    <citation type="submission" date="2022-07" db="EMBL/GenBank/DDBJ databases">
        <title>Phylogenomic reconstructions and comparative analyses of Kickxellomycotina fungi.</title>
        <authorList>
            <person name="Reynolds N.K."/>
            <person name="Stajich J.E."/>
            <person name="Barry K."/>
            <person name="Grigoriev I.V."/>
            <person name="Crous P."/>
            <person name="Smith M.E."/>
        </authorList>
    </citation>
    <scope>NUCLEOTIDE SEQUENCE</scope>
    <source>
        <strain evidence="1">NBRC 105414</strain>
    </source>
</reference>
<dbReference type="SUPFAM" id="SSF54637">
    <property type="entry name" value="Thioesterase/thiol ester dehydrase-isomerase"/>
    <property type="match status" value="2"/>
</dbReference>
<dbReference type="EMBL" id="JANBUL010000014">
    <property type="protein sequence ID" value="KAJ2785238.1"/>
    <property type="molecule type" value="Genomic_DNA"/>
</dbReference>
<keyword evidence="2" id="KW-1185">Reference proteome</keyword>
<dbReference type="Gene3D" id="3.10.129.10">
    <property type="entry name" value="Hotdog Thioesterase"/>
    <property type="match status" value="2"/>
</dbReference>
<sequence length="344" mass="37260">MDTVVHKGLHRSIQKRASLFSDLEPITLHELWGLSEVQFVDSMVDDGVLDPPQYWSSPRSQATVGLWQFSGKGLAPGAAIQETTLFTLVDDVVGELVFRVYNKAAPEMHMAFTVNLNVTRTGASPSARLFYFEAAVTSIAERKVLAECRLWDAETGTQLLVARGTFAFIPLAKHLAMTKSHAASAAAPLPPQHVSISTLASLPAADLSALDQLMNFLPPGRVTHTAGHMDASARRIILRMRFGERVVGPPTYVHGGVLGTVLANASQLLIAKTTGLGADLVDASVRDINYHRGLPADSTDTFIEAHVETANEDQIVALAKIMRGAHLHTSLRTTFALRQMPVKL</sequence>
<protein>
    <recommendedName>
        <fullName evidence="3">Thioesterase domain-containing protein</fullName>
    </recommendedName>
</protein>
<dbReference type="InterPro" id="IPR029069">
    <property type="entry name" value="HotDog_dom_sf"/>
</dbReference>
<comment type="caution">
    <text evidence="1">The sequence shown here is derived from an EMBL/GenBank/DDBJ whole genome shotgun (WGS) entry which is preliminary data.</text>
</comment>
<dbReference type="OrthoDB" id="506431at2759"/>
<evidence type="ECO:0000313" key="2">
    <source>
        <dbReference type="Proteomes" id="UP001140217"/>
    </source>
</evidence>